<dbReference type="OrthoDB" id="2529242at2759"/>
<dbReference type="PANTHER" id="PTHR24216">
    <property type="entry name" value="PAXILLIN-RELATED"/>
    <property type="match status" value="1"/>
</dbReference>
<feature type="transmembrane region" description="Helical" evidence="2">
    <location>
        <begin position="6"/>
        <end position="27"/>
    </location>
</feature>
<feature type="transmembrane region" description="Helical" evidence="2">
    <location>
        <begin position="60"/>
        <end position="78"/>
    </location>
</feature>
<keyword evidence="2" id="KW-0812">Transmembrane</keyword>
<feature type="region of interest" description="Disordered" evidence="1">
    <location>
        <begin position="799"/>
        <end position="900"/>
    </location>
</feature>
<keyword evidence="2" id="KW-1133">Transmembrane helix</keyword>
<feature type="region of interest" description="Disordered" evidence="1">
    <location>
        <begin position="687"/>
        <end position="728"/>
    </location>
</feature>
<dbReference type="AlphaFoldDB" id="A0A0C3RQJ1"/>
<name>A0A0C3RQJ1_PHLG1</name>
<feature type="region of interest" description="Disordered" evidence="1">
    <location>
        <begin position="578"/>
        <end position="634"/>
    </location>
</feature>
<dbReference type="EMBL" id="KN840703">
    <property type="protein sequence ID" value="KIP02106.1"/>
    <property type="molecule type" value="Genomic_DNA"/>
</dbReference>
<keyword evidence="4" id="KW-1185">Reference proteome</keyword>
<protein>
    <submittedName>
        <fullName evidence="3">Uncharacterized protein</fullName>
    </submittedName>
</protein>
<evidence type="ECO:0000256" key="1">
    <source>
        <dbReference type="SAM" id="MobiDB-lite"/>
    </source>
</evidence>
<evidence type="ECO:0000313" key="3">
    <source>
        <dbReference type="EMBL" id="KIP02106.1"/>
    </source>
</evidence>
<feature type="compositionally biased region" description="Polar residues" evidence="1">
    <location>
        <begin position="698"/>
        <end position="710"/>
    </location>
</feature>
<proteinExistence type="predicted"/>
<sequence>MLSLVPALALAIVSFISSAFVILRIVIPSLPPHPLSRRVPPSEFGLPDYRTLSPAEKSHIWLASCDLVALAIFVWQALSEYFGGSTGYGIVSDPGSAVRLWIATTLRQSCLLIVAALTLAHVRIGKPVAFGKTHWMLWAPTLLLTVTSTALAGILAEAGVESFFWGLVGYSAAVAIMTSVAFACLIGTLFIIRRNLATLNDARDPWPPTNPTERVRRSFTTEDINALKDGSSWITSRASSRCESVSAFSFSTHHTHHSRMPSNASTHSPIHPNVASQLSIPAKSSFWFSPATPVSPIPPVPPLPAPYRPSTASTYNVNDDPDPFRRVDPRVRMGSQTSWLSEASGWQHERTVSEWSFPSSHSPAPGSPRPYSPYPHNDLLGTELLPSTAVSRPQTSAPASPVRGVLGGYGYAPDAAQAENCGVTTSLLAGSEVDVSIYRALSWMILIWVPVGLAVPYFVTTQFSTTSPVLSLMLVLSVTLSSPLLAANILLRSPIPIPTGLFDSPTAPPSVVMRSPSPCSSAAENIVREYKRSGSATVVEGSRSGDVWLTNGNATESKGKVARALTLLQPTPKLSVLPLQEEKPQNGEFSPPLPIQDVDSVPSTPQSHGPAEFSMNREMGTRKKDSKASSCYSGTDDSVAFATQIMIAQRHYSTLAMTMVFPPSPERRTSQRTAAATGVEVEITPAHESKRHSHLRARSTSSTMNSTPRSAISAPPSTPLPPTPPTVKSFKAASASRRLAHRKSYSSSAEEFSFGPIENDNTKEIDALSAGLLPLLIPGIKVGHDMKITEGWNMSPTVVSMNTKQRKSRLPSEMGGVSSEFLSPQDHSTPNTYKTQAERTRKPSTHKRNHLSLPSLSFGKDGSHTSSARRSDASRAPNNKPGQYALVEAEDVKDKEDSRRATVCGGESQCLKIVTEEDEISQPASPGYTTGFPETLEVPGNVSISENSLITLISALDHELKLPQSANSEITLFDFDPLADGVAESTPQDYRSLAKSHSRSLEAAPHLPALSTKTSHRSSFVYFKSDENFAPPPAQSTSDLVGRSSPVVLPLSMKGKGSKVRAKKTNQENDVSMGLRQLSLLQDRSQNRAPAVLETKPLSLGKSAKKAAVQDVPNENVRREPSLKRALRPLRLGRSETTKQRAILRENEVLPDVVVRPPSDGQHVGLSYSFR</sequence>
<gene>
    <name evidence="3" type="ORF">PHLGIDRAFT_310310</name>
</gene>
<feature type="compositionally biased region" description="Polar residues" evidence="1">
    <location>
        <begin position="820"/>
        <end position="835"/>
    </location>
</feature>
<feature type="transmembrane region" description="Helical" evidence="2">
    <location>
        <begin position="168"/>
        <end position="192"/>
    </location>
</feature>
<organism evidence="3 4">
    <name type="scientific">Phlebiopsis gigantea (strain 11061_1 CR5-6)</name>
    <name type="common">White-rot fungus</name>
    <name type="synonym">Peniophora gigantea</name>
    <dbReference type="NCBI Taxonomy" id="745531"/>
    <lineage>
        <taxon>Eukaryota</taxon>
        <taxon>Fungi</taxon>
        <taxon>Dikarya</taxon>
        <taxon>Basidiomycota</taxon>
        <taxon>Agaricomycotina</taxon>
        <taxon>Agaricomycetes</taxon>
        <taxon>Polyporales</taxon>
        <taxon>Phanerochaetaceae</taxon>
        <taxon>Phlebiopsis</taxon>
    </lineage>
</organism>
<feature type="region of interest" description="Disordered" evidence="1">
    <location>
        <begin position="355"/>
        <end position="375"/>
    </location>
</feature>
<evidence type="ECO:0000313" key="4">
    <source>
        <dbReference type="Proteomes" id="UP000053257"/>
    </source>
</evidence>
<dbReference type="HOGENOM" id="CLU_008677_0_0_1"/>
<dbReference type="STRING" id="745531.A0A0C3RQJ1"/>
<feature type="transmembrane region" description="Helical" evidence="2">
    <location>
        <begin position="134"/>
        <end position="156"/>
    </location>
</feature>
<feature type="transmembrane region" description="Helical" evidence="2">
    <location>
        <begin position="98"/>
        <end position="122"/>
    </location>
</feature>
<feature type="transmembrane region" description="Helical" evidence="2">
    <location>
        <begin position="440"/>
        <end position="459"/>
    </location>
</feature>
<feature type="region of interest" description="Disordered" evidence="1">
    <location>
        <begin position="311"/>
        <end position="330"/>
    </location>
</feature>
<feature type="compositionally biased region" description="Pro residues" evidence="1">
    <location>
        <begin position="716"/>
        <end position="725"/>
    </location>
</feature>
<evidence type="ECO:0000256" key="2">
    <source>
        <dbReference type="SAM" id="Phobius"/>
    </source>
</evidence>
<dbReference type="Proteomes" id="UP000053257">
    <property type="component" value="Unassembled WGS sequence"/>
</dbReference>
<dbReference type="PANTHER" id="PTHR24216:SF65">
    <property type="entry name" value="PAXILLIN-LIKE PROTEIN 1"/>
    <property type="match status" value="1"/>
</dbReference>
<keyword evidence="2" id="KW-0472">Membrane</keyword>
<accession>A0A0C3RQJ1</accession>
<reference evidence="3 4" key="1">
    <citation type="journal article" date="2014" name="PLoS Genet.">
        <title>Analysis of the Phlebiopsis gigantea genome, transcriptome and secretome provides insight into its pioneer colonization strategies of wood.</title>
        <authorList>
            <person name="Hori C."/>
            <person name="Ishida T."/>
            <person name="Igarashi K."/>
            <person name="Samejima M."/>
            <person name="Suzuki H."/>
            <person name="Master E."/>
            <person name="Ferreira P."/>
            <person name="Ruiz-Duenas F.J."/>
            <person name="Held B."/>
            <person name="Canessa P."/>
            <person name="Larrondo L.F."/>
            <person name="Schmoll M."/>
            <person name="Druzhinina I.S."/>
            <person name="Kubicek C.P."/>
            <person name="Gaskell J.A."/>
            <person name="Kersten P."/>
            <person name="St John F."/>
            <person name="Glasner J."/>
            <person name="Sabat G."/>
            <person name="Splinter BonDurant S."/>
            <person name="Syed K."/>
            <person name="Yadav J."/>
            <person name="Mgbeahuruike A.C."/>
            <person name="Kovalchuk A."/>
            <person name="Asiegbu F.O."/>
            <person name="Lackner G."/>
            <person name="Hoffmeister D."/>
            <person name="Rencoret J."/>
            <person name="Gutierrez A."/>
            <person name="Sun H."/>
            <person name="Lindquist E."/>
            <person name="Barry K."/>
            <person name="Riley R."/>
            <person name="Grigoriev I.V."/>
            <person name="Henrissat B."/>
            <person name="Kues U."/>
            <person name="Berka R.M."/>
            <person name="Martinez A.T."/>
            <person name="Covert S.F."/>
            <person name="Blanchette R.A."/>
            <person name="Cullen D."/>
        </authorList>
    </citation>
    <scope>NUCLEOTIDE SEQUENCE [LARGE SCALE GENOMIC DNA]</scope>
    <source>
        <strain evidence="3 4">11061_1 CR5-6</strain>
    </source>
</reference>
<feature type="compositionally biased region" description="Basic and acidic residues" evidence="1">
    <location>
        <begin position="890"/>
        <end position="900"/>
    </location>
</feature>